<feature type="transmembrane region" description="Helical" evidence="3">
    <location>
        <begin position="12"/>
        <end position="33"/>
    </location>
</feature>
<keyword evidence="3" id="KW-1133">Transmembrane helix</keyword>
<dbReference type="RefSeq" id="WP_090928537.1">
    <property type="nucleotide sequence ID" value="NZ_FOTY01000040.1"/>
</dbReference>
<comment type="similarity">
    <text evidence="1 2">Belongs to the BioY family.</text>
</comment>
<dbReference type="EMBL" id="FOTY01000040">
    <property type="protein sequence ID" value="SFM37648.1"/>
    <property type="molecule type" value="Genomic_DNA"/>
</dbReference>
<dbReference type="Proteomes" id="UP000199668">
    <property type="component" value="Unassembled WGS sequence"/>
</dbReference>
<evidence type="ECO:0000256" key="3">
    <source>
        <dbReference type="SAM" id="Phobius"/>
    </source>
</evidence>
<sequence>MNFKPLDIVSAALFAALMGIGANIAAFLVIGGVPITLQPIIAIAAGALLGSRLGAFSMVVYMLIGLVGVPVFSEFSGGIRALLSPTFGFILSFIVMAFVTGKIVEMKSKPGLPTFFTGAFLSLIINYAVGTTYMYYAYLWIADAPDGFSYGLLWTWMALPLVKDVILTALTAAAVPKLHHRLKHSAASHPSKQSA</sequence>
<gene>
    <name evidence="4" type="ORF">SAMN04488054_1409</name>
</gene>
<evidence type="ECO:0000313" key="5">
    <source>
        <dbReference type="Proteomes" id="UP000199668"/>
    </source>
</evidence>
<evidence type="ECO:0000256" key="1">
    <source>
        <dbReference type="ARBA" id="ARBA00010692"/>
    </source>
</evidence>
<keyword evidence="2" id="KW-0813">Transport</keyword>
<keyword evidence="2" id="KW-1003">Cell membrane</keyword>
<feature type="transmembrane region" description="Helical" evidence="3">
    <location>
        <begin position="153"/>
        <end position="175"/>
    </location>
</feature>
<dbReference type="PIRSF" id="PIRSF016661">
    <property type="entry name" value="BioY"/>
    <property type="match status" value="1"/>
</dbReference>
<dbReference type="PANTHER" id="PTHR34295">
    <property type="entry name" value="BIOTIN TRANSPORTER BIOY"/>
    <property type="match status" value="1"/>
</dbReference>
<accession>A0A1I4QC51</accession>
<dbReference type="InterPro" id="IPR003784">
    <property type="entry name" value="BioY"/>
</dbReference>
<dbReference type="PANTHER" id="PTHR34295:SF1">
    <property type="entry name" value="BIOTIN TRANSPORTER BIOY"/>
    <property type="match status" value="1"/>
</dbReference>
<reference evidence="4 5" key="1">
    <citation type="submission" date="2016-10" db="EMBL/GenBank/DDBJ databases">
        <authorList>
            <person name="de Groot N.N."/>
        </authorList>
    </citation>
    <scope>NUCLEOTIDE SEQUENCE [LARGE SCALE GENOMIC DNA]</scope>
    <source>
        <strain evidence="4 5">CGMCC 1.6134</strain>
    </source>
</reference>
<protein>
    <recommendedName>
        <fullName evidence="2">Biotin transporter</fullName>
    </recommendedName>
</protein>
<feature type="transmembrane region" description="Helical" evidence="3">
    <location>
        <begin position="116"/>
        <end position="141"/>
    </location>
</feature>
<keyword evidence="2 3" id="KW-0472">Membrane</keyword>
<comment type="subcellular location">
    <subcellularLocation>
        <location evidence="2">Cell membrane</location>
        <topology evidence="2">Multi-pass membrane protein</topology>
    </subcellularLocation>
</comment>
<evidence type="ECO:0000313" key="4">
    <source>
        <dbReference type="EMBL" id="SFM37648.1"/>
    </source>
</evidence>
<dbReference type="Pfam" id="PF02632">
    <property type="entry name" value="BioY"/>
    <property type="match status" value="1"/>
</dbReference>
<keyword evidence="5" id="KW-1185">Reference proteome</keyword>
<evidence type="ECO:0000256" key="2">
    <source>
        <dbReference type="PIRNR" id="PIRNR016661"/>
    </source>
</evidence>
<dbReference type="GO" id="GO:0015225">
    <property type="term" value="F:biotin transmembrane transporter activity"/>
    <property type="evidence" value="ECO:0007669"/>
    <property type="project" value="UniProtKB-UniRule"/>
</dbReference>
<organism evidence="4 5">
    <name type="scientific">Salibacterium qingdaonense</name>
    <dbReference type="NCBI Taxonomy" id="266892"/>
    <lineage>
        <taxon>Bacteria</taxon>
        <taxon>Bacillati</taxon>
        <taxon>Bacillota</taxon>
        <taxon>Bacilli</taxon>
        <taxon>Bacillales</taxon>
        <taxon>Bacillaceae</taxon>
    </lineage>
</organism>
<feature type="transmembrane region" description="Helical" evidence="3">
    <location>
        <begin position="40"/>
        <end position="64"/>
    </location>
</feature>
<dbReference type="Gene3D" id="1.10.1760.20">
    <property type="match status" value="1"/>
</dbReference>
<dbReference type="GO" id="GO:0005886">
    <property type="term" value="C:plasma membrane"/>
    <property type="evidence" value="ECO:0007669"/>
    <property type="project" value="UniProtKB-SubCell"/>
</dbReference>
<name>A0A1I4QC51_9BACI</name>
<feature type="transmembrane region" description="Helical" evidence="3">
    <location>
        <begin position="84"/>
        <end position="104"/>
    </location>
</feature>
<keyword evidence="3" id="KW-0812">Transmembrane</keyword>
<dbReference type="AlphaFoldDB" id="A0A1I4QC51"/>
<proteinExistence type="inferred from homology"/>
<dbReference type="OrthoDB" id="9803495at2"/>
<dbReference type="STRING" id="266892.SAMN04488054_1409"/>